<protein>
    <submittedName>
        <fullName evidence="1">Uncharacterized protein</fullName>
    </submittedName>
</protein>
<gene>
    <name evidence="1" type="ORF">GCM10023210_21840</name>
</gene>
<proteinExistence type="predicted"/>
<keyword evidence="2" id="KW-1185">Reference proteome</keyword>
<evidence type="ECO:0000313" key="1">
    <source>
        <dbReference type="EMBL" id="GAA5092630.1"/>
    </source>
</evidence>
<evidence type="ECO:0000313" key="2">
    <source>
        <dbReference type="Proteomes" id="UP001500353"/>
    </source>
</evidence>
<dbReference type="EMBL" id="BAABHX010000003">
    <property type="protein sequence ID" value="GAA5092630.1"/>
    <property type="molecule type" value="Genomic_DNA"/>
</dbReference>
<reference evidence="2" key="1">
    <citation type="journal article" date="2019" name="Int. J. Syst. Evol. Microbiol.">
        <title>The Global Catalogue of Microorganisms (GCM) 10K type strain sequencing project: providing services to taxonomists for standard genome sequencing and annotation.</title>
        <authorList>
            <consortium name="The Broad Institute Genomics Platform"/>
            <consortium name="The Broad Institute Genome Sequencing Center for Infectious Disease"/>
            <person name="Wu L."/>
            <person name="Ma J."/>
        </authorList>
    </citation>
    <scope>NUCLEOTIDE SEQUENCE [LARGE SCALE GENOMIC DNA]</scope>
    <source>
        <strain evidence="2">JCM 18019</strain>
    </source>
</reference>
<dbReference type="RefSeq" id="WP_345203606.1">
    <property type="nucleotide sequence ID" value="NZ_BAABHX010000003.1"/>
</dbReference>
<dbReference type="Proteomes" id="UP001500353">
    <property type="component" value="Unassembled WGS sequence"/>
</dbReference>
<sequence length="159" mass="18517">MSQAISTDLLKYISDIEEKSSKVPLDGYYHIDDVIEAFNRGEKNGRDEVVEHIRQKLLRDSTQMFLYSTKFVNDIRKDGYEVGGAYVDPFRFKFIVVTLPENTVNEDFINKFYNNVFKIEKKFKEETNSNMHISFISNNNINEDELFIDGYLKISGSGE</sequence>
<organism evidence="1 2">
    <name type="scientific">Chryseobacterium ginsengisoli</name>
    <dbReference type="NCBI Taxonomy" id="363853"/>
    <lineage>
        <taxon>Bacteria</taxon>
        <taxon>Pseudomonadati</taxon>
        <taxon>Bacteroidota</taxon>
        <taxon>Flavobacteriia</taxon>
        <taxon>Flavobacteriales</taxon>
        <taxon>Weeksellaceae</taxon>
        <taxon>Chryseobacterium group</taxon>
        <taxon>Chryseobacterium</taxon>
    </lineage>
</organism>
<comment type="caution">
    <text evidence="1">The sequence shown here is derived from an EMBL/GenBank/DDBJ whole genome shotgun (WGS) entry which is preliminary data.</text>
</comment>
<accession>A0ABP9MBU5</accession>
<name>A0ABP9MBU5_9FLAO</name>